<sequence>MIYIQGNIDICQSLKYLITARVQEILNVVNNDAIDYNTAENFHELRKQVRALRALLIFIKPLDREHRLNEDRKKLRDWFIASNIRRDLDSLNDYWKILKERQPSSFSDVSLLSKYLLDCSLSTITIAPSNQLIMPLLDIKAVMEQCNKWSTKKKSLTNFVKKRLRSWDRTIKNKGDSFDLMDKQELHILRIKCKNLRYTAEAFLPLWTGKDNGASIVKALTNLQDILGEIHDIDYTPVVISNALNDQNPHLAFEIGFLRGWQTASRINNIRLLKKKWKQYRKAKRPWRNAN</sequence>
<dbReference type="EMBL" id="SGBC01000003">
    <property type="protein sequence ID" value="RZD16046.1"/>
    <property type="molecule type" value="Genomic_DNA"/>
</dbReference>
<feature type="domain" description="CHAD" evidence="1">
    <location>
        <begin position="7"/>
        <end position="285"/>
    </location>
</feature>
<comment type="caution">
    <text evidence="2">The sequence shown here is derived from an EMBL/GenBank/DDBJ whole genome shotgun (WGS) entry which is preliminary data.</text>
</comment>
<proteinExistence type="predicted"/>
<evidence type="ECO:0000313" key="3">
    <source>
        <dbReference type="Proteomes" id="UP000316562"/>
    </source>
</evidence>
<accession>A0A519BFK3</accession>
<dbReference type="AlphaFoldDB" id="A0A519BFK3"/>
<dbReference type="Proteomes" id="UP000316562">
    <property type="component" value="Unassembled WGS sequence"/>
</dbReference>
<dbReference type="PANTHER" id="PTHR39339">
    <property type="entry name" value="SLR1444 PROTEIN"/>
    <property type="match status" value="1"/>
</dbReference>
<reference evidence="2 3" key="1">
    <citation type="journal article" date="2019" name="ISME J.">
        <title>Insights into ecological role of a new deltaproteobacterial order Candidatus Acidulodesulfobacterales by metagenomics and metatranscriptomics.</title>
        <authorList>
            <person name="Tan S."/>
            <person name="Liu J."/>
            <person name="Fang Y."/>
            <person name="Hedlund B.P."/>
            <person name="Lian Z.H."/>
            <person name="Huang L.Y."/>
            <person name="Li J.T."/>
            <person name="Huang L.N."/>
            <person name="Li W.J."/>
            <person name="Jiang H.C."/>
            <person name="Dong H.L."/>
            <person name="Shu W.S."/>
        </authorList>
    </citation>
    <scope>NUCLEOTIDE SEQUENCE [LARGE SCALE GENOMIC DNA]</scope>
    <source>
        <strain evidence="2">AP2</strain>
    </source>
</reference>
<dbReference type="PROSITE" id="PS51708">
    <property type="entry name" value="CHAD"/>
    <property type="match status" value="1"/>
</dbReference>
<gene>
    <name evidence="2" type="ORF">EVJ46_07590</name>
</gene>
<dbReference type="Gene3D" id="1.40.20.10">
    <property type="entry name" value="CHAD domain"/>
    <property type="match status" value="1"/>
</dbReference>
<evidence type="ECO:0000313" key="2">
    <source>
        <dbReference type="EMBL" id="RZD16046.1"/>
    </source>
</evidence>
<evidence type="ECO:0000259" key="1">
    <source>
        <dbReference type="PROSITE" id="PS51708"/>
    </source>
</evidence>
<dbReference type="PANTHER" id="PTHR39339:SF1">
    <property type="entry name" value="CHAD DOMAIN-CONTAINING PROTEIN"/>
    <property type="match status" value="1"/>
</dbReference>
<organism evidence="2 3">
    <name type="scientific">Acididesulfobacter guangdongensis</name>
    <dbReference type="NCBI Taxonomy" id="2597225"/>
    <lineage>
        <taxon>Bacteria</taxon>
        <taxon>Deltaproteobacteria</taxon>
        <taxon>Candidatus Acidulodesulfobacterales</taxon>
        <taxon>Candidatus Acididesulfobacter</taxon>
    </lineage>
</organism>
<dbReference type="InterPro" id="IPR007899">
    <property type="entry name" value="CHAD_dom"/>
</dbReference>
<dbReference type="SMART" id="SM00880">
    <property type="entry name" value="CHAD"/>
    <property type="match status" value="1"/>
</dbReference>
<name>A0A519BFK3_ACIG2</name>
<protein>
    <submittedName>
        <fullName evidence="2">CHAD domain-containing protein</fullName>
    </submittedName>
</protein>
<dbReference type="InterPro" id="IPR038186">
    <property type="entry name" value="CHAD_dom_sf"/>
</dbReference>
<dbReference type="Pfam" id="PF05235">
    <property type="entry name" value="CHAD"/>
    <property type="match status" value="1"/>
</dbReference>